<dbReference type="EMBL" id="ATFQ01000040">
    <property type="protein sequence ID" value="EPQ21016.1"/>
    <property type="molecule type" value="Genomic_DNA"/>
</dbReference>
<sequence>MPTLAATAPSYAPDGSRGYHLAVTAAGRATGWIYVADSGHAVYATIDRAPWRSVGNVATPADLTPAWITENTDAILRQF</sequence>
<name>A0A829HQA2_9MYCO</name>
<dbReference type="AlphaFoldDB" id="A0A829HQA2"/>
<comment type="caution">
    <text evidence="1">The sequence shown here is derived from an EMBL/GenBank/DDBJ whole genome shotgun (WGS) entry which is preliminary data.</text>
</comment>
<reference evidence="1 2" key="1">
    <citation type="journal article" date="2013" name="Genome Announc.">
        <title>Genome Sequence of an Epidemic Isolate of Mycobacterium abscessus subsp. bolletii from Rio de Janeiro, Brazil.</title>
        <authorList>
            <person name="Davidson R.M."/>
            <person name="Reynolds P.R."/>
            <person name="Farias-Hesson E."/>
            <person name="Duarte R.S."/>
            <person name="Jackson M."/>
            <person name="Strong M."/>
        </authorList>
    </citation>
    <scope>NUCLEOTIDE SEQUENCE [LARGE SCALE GENOMIC DNA]</scope>
    <source>
        <strain evidence="1 2">CRM-0020</strain>
    </source>
</reference>
<evidence type="ECO:0000313" key="1">
    <source>
        <dbReference type="EMBL" id="EPQ21016.1"/>
    </source>
</evidence>
<organism evidence="1 2">
    <name type="scientific">Mycobacteroides abscessus subsp. bolletii CRM-0020</name>
    <dbReference type="NCBI Taxonomy" id="1306401"/>
    <lineage>
        <taxon>Bacteria</taxon>
        <taxon>Bacillati</taxon>
        <taxon>Actinomycetota</taxon>
        <taxon>Actinomycetes</taxon>
        <taxon>Mycobacteriales</taxon>
        <taxon>Mycobacteriaceae</taxon>
        <taxon>Mycobacteroides</taxon>
        <taxon>Mycobacteroides abscessus</taxon>
    </lineage>
</organism>
<dbReference type="RefSeq" id="WP_020724507.1">
    <property type="nucleotide sequence ID" value="NZ_ATFQ01000040.1"/>
</dbReference>
<gene>
    <name evidence="1" type="ORF">J108_23690</name>
</gene>
<evidence type="ECO:0000313" key="2">
    <source>
        <dbReference type="Proteomes" id="UP000014969"/>
    </source>
</evidence>
<dbReference type="Proteomes" id="UP000014969">
    <property type="component" value="Unassembled WGS sequence"/>
</dbReference>
<protein>
    <submittedName>
        <fullName evidence="1">Uncharacterized protein</fullName>
    </submittedName>
</protein>
<accession>A0A829HQA2</accession>
<proteinExistence type="predicted"/>